<dbReference type="SFLD" id="SFLDG01072">
    <property type="entry name" value="dehydrogenase_like"/>
    <property type="match status" value="1"/>
</dbReference>
<dbReference type="GO" id="GO:0046872">
    <property type="term" value="F:metal ion binding"/>
    <property type="evidence" value="ECO:0007669"/>
    <property type="project" value="UniProtKB-KW"/>
</dbReference>
<evidence type="ECO:0000256" key="3">
    <source>
        <dbReference type="ARBA" id="ARBA00022723"/>
    </source>
</evidence>
<dbReference type="PANTHER" id="PTHR43273">
    <property type="entry name" value="ANAEROBIC SULFATASE-MATURATING ENZYME HOMOLOG ASLB-RELATED"/>
    <property type="match status" value="1"/>
</dbReference>
<accession>A0A2H0YWM8</accession>
<evidence type="ECO:0000256" key="2">
    <source>
        <dbReference type="ARBA" id="ARBA00022691"/>
    </source>
</evidence>
<dbReference type="SFLD" id="SFLDG01067">
    <property type="entry name" value="SPASM/twitch_domain_containing"/>
    <property type="match status" value="1"/>
</dbReference>
<name>A0A2H0YWM8_9BACT</name>
<dbReference type="SUPFAM" id="SSF102114">
    <property type="entry name" value="Radical SAM enzymes"/>
    <property type="match status" value="1"/>
</dbReference>
<dbReference type="InterPro" id="IPR007197">
    <property type="entry name" value="rSAM"/>
</dbReference>
<comment type="similarity">
    <text evidence="6">Belongs to the radical SAM superfamily. Anaerobic sulfatase-maturating enzyme family.</text>
</comment>
<dbReference type="SFLD" id="SFLDS00029">
    <property type="entry name" value="Radical_SAM"/>
    <property type="match status" value="1"/>
</dbReference>
<dbReference type="Pfam" id="PF13186">
    <property type="entry name" value="SPASM"/>
    <property type="match status" value="1"/>
</dbReference>
<reference evidence="8 9" key="1">
    <citation type="submission" date="2017-09" db="EMBL/GenBank/DDBJ databases">
        <title>Depth-based differentiation of microbial function through sediment-hosted aquifers and enrichment of novel symbionts in the deep terrestrial subsurface.</title>
        <authorList>
            <person name="Probst A.J."/>
            <person name="Ladd B."/>
            <person name="Jarett J.K."/>
            <person name="Geller-Mcgrath D.E."/>
            <person name="Sieber C.M."/>
            <person name="Emerson J.B."/>
            <person name="Anantharaman K."/>
            <person name="Thomas B.C."/>
            <person name="Malmstrom R."/>
            <person name="Stieglmeier M."/>
            <person name="Klingl A."/>
            <person name="Woyke T."/>
            <person name="Ryan C.M."/>
            <person name="Banfield J.F."/>
        </authorList>
    </citation>
    <scope>NUCLEOTIDE SEQUENCE [LARGE SCALE GENOMIC DNA]</scope>
    <source>
        <strain evidence="8">CG08_land_8_20_14_0_20_40_16</strain>
    </source>
</reference>
<keyword evidence="2" id="KW-0949">S-adenosyl-L-methionine</keyword>
<dbReference type="GO" id="GO:0051536">
    <property type="term" value="F:iron-sulfur cluster binding"/>
    <property type="evidence" value="ECO:0007669"/>
    <property type="project" value="UniProtKB-KW"/>
</dbReference>
<dbReference type="InterPro" id="IPR023867">
    <property type="entry name" value="Sulphatase_maturase_rSAM"/>
</dbReference>
<organism evidence="8 9">
    <name type="scientific">Candidatus Kerfeldbacteria bacterium CG08_land_8_20_14_0_20_40_16</name>
    <dbReference type="NCBI Taxonomy" id="2014244"/>
    <lineage>
        <taxon>Bacteria</taxon>
        <taxon>Candidatus Kerfeldiibacteriota</taxon>
    </lineage>
</organism>
<dbReference type="PANTHER" id="PTHR43273:SF3">
    <property type="entry name" value="ANAEROBIC SULFATASE-MATURATING ENZYME HOMOLOG ASLB-RELATED"/>
    <property type="match status" value="1"/>
</dbReference>
<keyword evidence="5" id="KW-0411">Iron-sulfur</keyword>
<proteinExistence type="inferred from homology"/>
<keyword evidence="3" id="KW-0479">Metal-binding</keyword>
<evidence type="ECO:0000256" key="6">
    <source>
        <dbReference type="ARBA" id="ARBA00023601"/>
    </source>
</evidence>
<dbReference type="InterPro" id="IPR013785">
    <property type="entry name" value="Aldolase_TIM"/>
</dbReference>
<comment type="cofactor">
    <cofactor evidence="1">
        <name>[4Fe-4S] cluster</name>
        <dbReference type="ChEBI" id="CHEBI:49883"/>
    </cofactor>
</comment>
<keyword evidence="4" id="KW-0408">Iron</keyword>
<dbReference type="GO" id="GO:0016491">
    <property type="term" value="F:oxidoreductase activity"/>
    <property type="evidence" value="ECO:0007669"/>
    <property type="project" value="InterPro"/>
</dbReference>
<evidence type="ECO:0000313" key="9">
    <source>
        <dbReference type="Proteomes" id="UP000231542"/>
    </source>
</evidence>
<evidence type="ECO:0000256" key="1">
    <source>
        <dbReference type="ARBA" id="ARBA00001966"/>
    </source>
</evidence>
<dbReference type="CDD" id="cd01335">
    <property type="entry name" value="Radical_SAM"/>
    <property type="match status" value="1"/>
</dbReference>
<dbReference type="SFLD" id="SFLDG01386">
    <property type="entry name" value="main_SPASM_domain-containing"/>
    <property type="match status" value="1"/>
</dbReference>
<sequence length="401" mass="45781">MTAIHVNTKLLDAPRWMGMAAIHSHPDLRRTTMKGLLIKMLITPVDFDCNMDCGYCYNGSARTPCSSVSKRIIPMGIIYRIFDQVYPLLKGDQLIVIWHGGEPLLAGQNFYREVIEVQKSAVRGRYRVINCMQTNGTLIDEEWADLLLRLKIGPSVSADGPAYLHDSIRVFLDGRPTYLQAMRGYRLLQKNDVNTGMLVVISQNNVRHPEAIWQWVLEEKIPHFDFLPCIEPELWRKGEQKYGLSPEEVAEFSIRLFDLWFNHGDPNIKIRTFRDAIKGQLGGRVNICSWKAGCLQHISFDVAGNAFPCARYHCYPETKMGNIMAQSFPEIMSSSKTRWVHDGIAAGQQKCKNCQWNPICGSGCPFLKYALHGSWDGPYVHCQSRQALFYHVHDRIFQKGN</sequence>
<dbReference type="EMBL" id="PEXU01000013">
    <property type="protein sequence ID" value="PIS42901.1"/>
    <property type="molecule type" value="Genomic_DNA"/>
</dbReference>
<dbReference type="Pfam" id="PF04055">
    <property type="entry name" value="Radical_SAM"/>
    <property type="match status" value="1"/>
</dbReference>
<dbReference type="PROSITE" id="PS51918">
    <property type="entry name" value="RADICAL_SAM"/>
    <property type="match status" value="1"/>
</dbReference>
<dbReference type="InterPro" id="IPR058240">
    <property type="entry name" value="rSAM_sf"/>
</dbReference>
<evidence type="ECO:0000256" key="5">
    <source>
        <dbReference type="ARBA" id="ARBA00023014"/>
    </source>
</evidence>
<feature type="domain" description="Radical SAM core" evidence="7">
    <location>
        <begin position="30"/>
        <end position="255"/>
    </location>
</feature>
<dbReference type="NCBIfam" id="TIGR04085">
    <property type="entry name" value="rSAM_more_4Fe4S"/>
    <property type="match status" value="1"/>
</dbReference>
<protein>
    <recommendedName>
        <fullName evidence="7">Radical SAM core domain-containing protein</fullName>
    </recommendedName>
</protein>
<dbReference type="Gene3D" id="3.20.20.70">
    <property type="entry name" value="Aldolase class I"/>
    <property type="match status" value="1"/>
</dbReference>
<dbReference type="InterPro" id="IPR023885">
    <property type="entry name" value="4Fe4S-binding_SPASM_dom"/>
</dbReference>
<evidence type="ECO:0000313" key="8">
    <source>
        <dbReference type="EMBL" id="PIS42901.1"/>
    </source>
</evidence>
<dbReference type="Proteomes" id="UP000231542">
    <property type="component" value="Unassembled WGS sequence"/>
</dbReference>
<evidence type="ECO:0000259" key="7">
    <source>
        <dbReference type="PROSITE" id="PS51918"/>
    </source>
</evidence>
<dbReference type="AlphaFoldDB" id="A0A2H0YWM8"/>
<comment type="caution">
    <text evidence="8">The sequence shown here is derived from an EMBL/GenBank/DDBJ whole genome shotgun (WGS) entry which is preliminary data.</text>
</comment>
<evidence type="ECO:0000256" key="4">
    <source>
        <dbReference type="ARBA" id="ARBA00023004"/>
    </source>
</evidence>
<gene>
    <name evidence="8" type="ORF">COT24_01080</name>
</gene>